<dbReference type="AlphaFoldDB" id="A0A392RR77"/>
<organism evidence="1 2">
    <name type="scientific">Trifolium medium</name>
    <dbReference type="NCBI Taxonomy" id="97028"/>
    <lineage>
        <taxon>Eukaryota</taxon>
        <taxon>Viridiplantae</taxon>
        <taxon>Streptophyta</taxon>
        <taxon>Embryophyta</taxon>
        <taxon>Tracheophyta</taxon>
        <taxon>Spermatophyta</taxon>
        <taxon>Magnoliopsida</taxon>
        <taxon>eudicotyledons</taxon>
        <taxon>Gunneridae</taxon>
        <taxon>Pentapetalae</taxon>
        <taxon>rosids</taxon>
        <taxon>fabids</taxon>
        <taxon>Fabales</taxon>
        <taxon>Fabaceae</taxon>
        <taxon>Papilionoideae</taxon>
        <taxon>50 kb inversion clade</taxon>
        <taxon>NPAAA clade</taxon>
        <taxon>Hologalegina</taxon>
        <taxon>IRL clade</taxon>
        <taxon>Trifolieae</taxon>
        <taxon>Trifolium</taxon>
    </lineage>
</organism>
<evidence type="ECO:0000313" key="2">
    <source>
        <dbReference type="Proteomes" id="UP000265520"/>
    </source>
</evidence>
<keyword evidence="2" id="KW-1185">Reference proteome</keyword>
<feature type="non-terminal residue" evidence="1">
    <location>
        <position position="39"/>
    </location>
</feature>
<name>A0A392RR77_9FABA</name>
<protein>
    <submittedName>
        <fullName evidence="1">Uncharacterized protein</fullName>
    </submittedName>
</protein>
<dbReference type="EMBL" id="LXQA010264111">
    <property type="protein sequence ID" value="MCI39141.1"/>
    <property type="molecule type" value="Genomic_DNA"/>
</dbReference>
<reference evidence="1 2" key="1">
    <citation type="journal article" date="2018" name="Front. Plant Sci.">
        <title>Red Clover (Trifolium pratense) and Zigzag Clover (T. medium) - A Picture of Genomic Similarities and Differences.</title>
        <authorList>
            <person name="Dluhosova J."/>
            <person name="Istvanek J."/>
            <person name="Nedelnik J."/>
            <person name="Repkova J."/>
        </authorList>
    </citation>
    <scope>NUCLEOTIDE SEQUENCE [LARGE SCALE GENOMIC DNA]</scope>
    <source>
        <strain evidence="2">cv. 10/8</strain>
        <tissue evidence="1">Leaf</tissue>
    </source>
</reference>
<sequence>MRSRERGRSWWCVRLRQSGAAGLLRRGSGVLPEVMVVRR</sequence>
<proteinExistence type="predicted"/>
<dbReference type="Proteomes" id="UP000265520">
    <property type="component" value="Unassembled WGS sequence"/>
</dbReference>
<evidence type="ECO:0000313" key="1">
    <source>
        <dbReference type="EMBL" id="MCI39141.1"/>
    </source>
</evidence>
<comment type="caution">
    <text evidence="1">The sequence shown here is derived from an EMBL/GenBank/DDBJ whole genome shotgun (WGS) entry which is preliminary data.</text>
</comment>
<accession>A0A392RR77</accession>